<dbReference type="InterPro" id="IPR025399">
    <property type="entry name" value="DUF4372"/>
</dbReference>
<dbReference type="InterPro" id="IPR012337">
    <property type="entry name" value="RNaseH-like_sf"/>
</dbReference>
<dbReference type="OrthoDB" id="7327264at2"/>
<dbReference type="KEGG" id="evi:Echvi_0665"/>
<dbReference type="InterPro" id="IPR047952">
    <property type="entry name" value="Transpos_IS4"/>
</dbReference>
<comment type="similarity">
    <text evidence="1">Belongs to the transposase 11 family.</text>
</comment>
<keyword evidence="4" id="KW-0233">DNA recombination</keyword>
<reference evidence="10" key="1">
    <citation type="submission" date="2012-02" db="EMBL/GenBank/DDBJ databases">
        <title>The complete genome of Echinicola vietnamensis DSM 17526.</title>
        <authorList>
            <consortium name="US DOE Joint Genome Institute (JGI-PGF)"/>
            <person name="Lucas S."/>
            <person name="Copeland A."/>
            <person name="Lapidus A."/>
            <person name="Glavina del Rio T."/>
            <person name="Dalin E."/>
            <person name="Tice H."/>
            <person name="Bruce D."/>
            <person name="Goodwin L."/>
            <person name="Pitluck S."/>
            <person name="Peters L."/>
            <person name="Ovchinnikova G."/>
            <person name="Teshima H."/>
            <person name="Kyrpides N."/>
            <person name="Mavromatis K."/>
            <person name="Ivanova N."/>
            <person name="Brettin T."/>
            <person name="Detter J.C."/>
            <person name="Han C."/>
            <person name="Larimer F."/>
            <person name="Land M."/>
            <person name="Hauser L."/>
            <person name="Markowitz V."/>
            <person name="Cheng J.-F."/>
            <person name="Hugenholtz P."/>
            <person name="Woyke T."/>
            <person name="Wu D."/>
            <person name="Brambilla E."/>
            <person name="Klenk H.-P."/>
            <person name="Eisen J.A."/>
        </authorList>
    </citation>
    <scope>NUCLEOTIDE SEQUENCE</scope>
    <source>
        <strain evidence="10">DSM 17526</strain>
    </source>
</reference>
<dbReference type="KEGG" id="evi:Echvi_4437"/>
<evidence type="ECO:0000256" key="3">
    <source>
        <dbReference type="ARBA" id="ARBA00023125"/>
    </source>
</evidence>
<dbReference type="STRING" id="926556.Echvi_0665"/>
<feature type="domain" description="Transposase IS4-like" evidence="5">
    <location>
        <begin position="127"/>
        <end position="341"/>
    </location>
</feature>
<evidence type="ECO:0000259" key="5">
    <source>
        <dbReference type="Pfam" id="PF01609"/>
    </source>
</evidence>
<evidence type="ECO:0000313" key="8">
    <source>
        <dbReference type="EMBL" id="AGA77648.1"/>
    </source>
</evidence>
<evidence type="ECO:0000256" key="2">
    <source>
        <dbReference type="ARBA" id="ARBA00022578"/>
    </source>
</evidence>
<dbReference type="PATRIC" id="fig|926556.3.peg.1466"/>
<keyword evidence="3" id="KW-0238">DNA-binding</keyword>
<evidence type="ECO:0000313" key="11">
    <source>
        <dbReference type="Proteomes" id="UP000010796"/>
    </source>
</evidence>
<dbReference type="GO" id="GO:0004803">
    <property type="term" value="F:transposase activity"/>
    <property type="evidence" value="ECO:0007669"/>
    <property type="project" value="InterPro"/>
</dbReference>
<dbReference type="NCBIfam" id="NF033592">
    <property type="entry name" value="transpos_IS4_1"/>
    <property type="match status" value="1"/>
</dbReference>
<dbReference type="EMBL" id="CP003346">
    <property type="protein sequence ID" value="AGA76943.1"/>
    <property type="molecule type" value="Genomic_DNA"/>
</dbReference>
<evidence type="ECO:0000313" key="9">
    <source>
        <dbReference type="EMBL" id="AGA80048.1"/>
    </source>
</evidence>
<feature type="domain" description="DUF4372" evidence="6">
    <location>
        <begin position="9"/>
        <end position="80"/>
    </location>
</feature>
<dbReference type="HOGENOM" id="CLU_043140_0_1_10"/>
<dbReference type="EMBL" id="CP003346">
    <property type="protein sequence ID" value="AGA80620.1"/>
    <property type="molecule type" value="Genomic_DNA"/>
</dbReference>
<dbReference type="Proteomes" id="UP000010796">
    <property type="component" value="Chromosome"/>
</dbReference>
<proteinExistence type="inferred from homology"/>
<dbReference type="KEGG" id="evi:Echvi_1379"/>
<organism evidence="10 11">
    <name type="scientific">Echinicola vietnamensis (strain DSM 17526 / LMG 23754 / KMM 6221)</name>
    <dbReference type="NCBI Taxonomy" id="926556"/>
    <lineage>
        <taxon>Bacteria</taxon>
        <taxon>Pseudomonadati</taxon>
        <taxon>Bacteroidota</taxon>
        <taxon>Cytophagia</taxon>
        <taxon>Cytophagales</taxon>
        <taxon>Cyclobacteriaceae</taxon>
        <taxon>Echinicola</taxon>
    </lineage>
</organism>
<dbReference type="GO" id="GO:0006313">
    <property type="term" value="P:DNA transposition"/>
    <property type="evidence" value="ECO:0007669"/>
    <property type="project" value="InterPro"/>
</dbReference>
<dbReference type="AlphaFoldDB" id="L0G6Z6"/>
<dbReference type="RefSeq" id="WP_015264509.1">
    <property type="nucleotide sequence ID" value="NC_019904.1"/>
</dbReference>
<evidence type="ECO:0000256" key="4">
    <source>
        <dbReference type="ARBA" id="ARBA00023172"/>
    </source>
</evidence>
<sequence>MGKSSNFSGQPIFNQLIKFIDKGEVREIARRHNAERYVKKFTTYNHLIVMLFVAFEGYHSIRETLVGLLANAHRLAHLGLNYVVRRSTLSEANKRRVSDVFADIYMSVYQRHGDSLTDSRLKDADMKRLYIMDSTTISLFKDILKGVGRNPKTGKKKGGIKAHTIIRASDHVPYLVRYSAAVRHDHTFLDEVFNLPGGSIITFDKGYVDYGKYEVLTESGIWYVTRLKDNAVYQARKEFNIPDQADSGVLKDEEIILRYGKNKQQEHRSRRIAYWDSKSERLFEFITNNFEMAAEKIALIYKRRWQIELLFKQLKQNFPLKYFLGDNENAIEIQIWSAMLANLLLTLIKSQVKRKWAFSNLVSLVRQQLMNYISLYRFLEDPEGSWRAIIQEDILKNQNTLFPEMRGACS</sequence>
<evidence type="ECO:0000256" key="1">
    <source>
        <dbReference type="ARBA" id="ARBA00010075"/>
    </source>
</evidence>
<dbReference type="KEGG" id="evi:Echvi_3836"/>
<dbReference type="Pfam" id="PF01609">
    <property type="entry name" value="DDE_Tnp_1"/>
    <property type="match status" value="1"/>
</dbReference>
<gene>
    <name evidence="7" type="ordered locus">Echvi_0665</name>
    <name evidence="8" type="ordered locus">Echvi_1379</name>
    <name evidence="9" type="ordered locus">Echvi_3836</name>
    <name evidence="10" type="ordered locus">Echvi_4437</name>
</gene>
<evidence type="ECO:0000259" key="6">
    <source>
        <dbReference type="Pfam" id="PF14294"/>
    </source>
</evidence>
<accession>L0G6Z6</accession>
<dbReference type="EMBL" id="CP003346">
    <property type="protein sequence ID" value="AGA80048.1"/>
    <property type="molecule type" value="Genomic_DNA"/>
</dbReference>
<dbReference type="Pfam" id="PF14294">
    <property type="entry name" value="DUF4372"/>
    <property type="match status" value="1"/>
</dbReference>
<dbReference type="InterPro" id="IPR002559">
    <property type="entry name" value="Transposase_11"/>
</dbReference>
<dbReference type="PANTHER" id="PTHR33258:SF1">
    <property type="entry name" value="TRANSPOSASE INSL FOR INSERTION SEQUENCE ELEMENT IS186A-RELATED"/>
    <property type="match status" value="1"/>
</dbReference>
<keyword evidence="11" id="KW-1185">Reference proteome</keyword>
<protein>
    <submittedName>
        <fullName evidence="10">Transposase family protein</fullName>
    </submittedName>
</protein>
<keyword evidence="2" id="KW-0815">Transposition</keyword>
<reference evidence="11" key="2">
    <citation type="submission" date="2012-02" db="EMBL/GenBank/DDBJ databases">
        <title>The complete genome of Echinicola vietnamensis DSM 17526.</title>
        <authorList>
            <person name="Lucas S."/>
            <person name="Copeland A."/>
            <person name="Lapidus A."/>
            <person name="Glavina del Rio T."/>
            <person name="Dalin E."/>
            <person name="Tice H."/>
            <person name="Bruce D."/>
            <person name="Goodwin L."/>
            <person name="Pitluck S."/>
            <person name="Peters L."/>
            <person name="Ovchinnikova G."/>
            <person name="Teshima H."/>
            <person name="Kyrpides N."/>
            <person name="Mavromatis K."/>
            <person name="Ivanova N."/>
            <person name="Brettin T."/>
            <person name="Detter J.C."/>
            <person name="Han C."/>
            <person name="Larimer F."/>
            <person name="Land M."/>
            <person name="Hauser L."/>
            <person name="Markowitz V."/>
            <person name="Cheng J.-F."/>
            <person name="Hugenholtz P."/>
            <person name="Woyke T."/>
            <person name="Wu D."/>
            <person name="Brambilla E."/>
            <person name="Klenk H.-P."/>
            <person name="Eisen J.A."/>
        </authorList>
    </citation>
    <scope>NUCLEOTIDE SEQUENCE [LARGE SCALE GENOMIC DNA]</scope>
    <source>
        <strain evidence="11">DSM 17526 / LMG 23754 / KMM 6221</strain>
    </source>
</reference>
<dbReference type="GO" id="GO:0003677">
    <property type="term" value="F:DNA binding"/>
    <property type="evidence" value="ECO:0007669"/>
    <property type="project" value="UniProtKB-KW"/>
</dbReference>
<dbReference type="eggNOG" id="COG3385">
    <property type="taxonomic scope" value="Bacteria"/>
</dbReference>
<evidence type="ECO:0000313" key="7">
    <source>
        <dbReference type="EMBL" id="AGA76943.1"/>
    </source>
</evidence>
<dbReference type="SUPFAM" id="SSF53098">
    <property type="entry name" value="Ribonuclease H-like"/>
    <property type="match status" value="1"/>
</dbReference>
<dbReference type="PANTHER" id="PTHR33258">
    <property type="entry name" value="TRANSPOSASE INSL FOR INSERTION SEQUENCE ELEMENT IS186A-RELATED"/>
    <property type="match status" value="1"/>
</dbReference>
<name>L0G6Z6_ECHVK</name>
<dbReference type="EMBL" id="CP003346">
    <property type="protein sequence ID" value="AGA77648.1"/>
    <property type="molecule type" value="Genomic_DNA"/>
</dbReference>
<evidence type="ECO:0000313" key="10">
    <source>
        <dbReference type="EMBL" id="AGA80620.1"/>
    </source>
</evidence>